<evidence type="ECO:0000256" key="1">
    <source>
        <dbReference type="SAM" id="MobiDB-lite"/>
    </source>
</evidence>
<feature type="region of interest" description="Disordered" evidence="1">
    <location>
        <begin position="1"/>
        <end position="20"/>
    </location>
</feature>
<protein>
    <submittedName>
        <fullName evidence="2">Uncharacterized protein</fullName>
    </submittedName>
</protein>
<dbReference type="InterPro" id="IPR004320">
    <property type="entry name" value="BPS1_pln"/>
</dbReference>
<gene>
    <name evidence="2" type="ORF">Ahy_A03g016511</name>
</gene>
<name>A0A445E3G8_ARAHY</name>
<comment type="caution">
    <text evidence="2">The sequence shown here is derived from an EMBL/GenBank/DDBJ whole genome shotgun (WGS) entry which is preliminary data.</text>
</comment>
<dbReference type="AlphaFoldDB" id="A0A445E3G8"/>
<sequence>MEASSLNIKTHNHSRSNSLPSKPHPIILQCNEYLAILGVGVSFLICTIVSKNLLQLPLTQEALVHQPREKWVDELFEGSLMLLDVCTATKDALLHMKECSRELQSIVRRRRQGQVKLTLEVKKSLTSKKVVRKSIFKDLENLKGHHANKCNPSMINKEYQIFCHIRIPFELYF</sequence>
<proteinExistence type="predicted"/>
<accession>A0A445E3G8</accession>
<organism evidence="2 3">
    <name type="scientific">Arachis hypogaea</name>
    <name type="common">Peanut</name>
    <dbReference type="NCBI Taxonomy" id="3818"/>
    <lineage>
        <taxon>Eukaryota</taxon>
        <taxon>Viridiplantae</taxon>
        <taxon>Streptophyta</taxon>
        <taxon>Embryophyta</taxon>
        <taxon>Tracheophyta</taxon>
        <taxon>Spermatophyta</taxon>
        <taxon>Magnoliopsida</taxon>
        <taxon>eudicotyledons</taxon>
        <taxon>Gunneridae</taxon>
        <taxon>Pentapetalae</taxon>
        <taxon>rosids</taxon>
        <taxon>fabids</taxon>
        <taxon>Fabales</taxon>
        <taxon>Fabaceae</taxon>
        <taxon>Papilionoideae</taxon>
        <taxon>50 kb inversion clade</taxon>
        <taxon>dalbergioids sensu lato</taxon>
        <taxon>Dalbergieae</taxon>
        <taxon>Pterocarpus clade</taxon>
        <taxon>Arachis</taxon>
    </lineage>
</organism>
<dbReference type="Pfam" id="PF03087">
    <property type="entry name" value="BPS1"/>
    <property type="match status" value="1"/>
</dbReference>
<dbReference type="GO" id="GO:0048364">
    <property type="term" value="P:root development"/>
    <property type="evidence" value="ECO:0007669"/>
    <property type="project" value="InterPro"/>
</dbReference>
<keyword evidence="3" id="KW-1185">Reference proteome</keyword>
<evidence type="ECO:0000313" key="3">
    <source>
        <dbReference type="Proteomes" id="UP000289738"/>
    </source>
</evidence>
<reference evidence="2 3" key="1">
    <citation type="submission" date="2019-01" db="EMBL/GenBank/DDBJ databases">
        <title>Sequencing of cultivated peanut Arachis hypogaea provides insights into genome evolution and oil improvement.</title>
        <authorList>
            <person name="Chen X."/>
        </authorList>
    </citation>
    <scope>NUCLEOTIDE SEQUENCE [LARGE SCALE GENOMIC DNA]</scope>
    <source>
        <strain evidence="3">cv. Fuhuasheng</strain>
        <tissue evidence="2">Leaves</tissue>
    </source>
</reference>
<dbReference type="EMBL" id="SDMP01000003">
    <property type="protein sequence ID" value="RYR69979.1"/>
    <property type="molecule type" value="Genomic_DNA"/>
</dbReference>
<dbReference type="PANTHER" id="PTHR33070">
    <property type="entry name" value="OS06G0725500 PROTEIN"/>
    <property type="match status" value="1"/>
</dbReference>
<dbReference type="PANTHER" id="PTHR33070:SF129">
    <property type="entry name" value="DUF241 DOMAIN PROTEIN"/>
    <property type="match status" value="1"/>
</dbReference>
<dbReference type="Proteomes" id="UP000289738">
    <property type="component" value="Chromosome A03"/>
</dbReference>
<evidence type="ECO:0000313" key="2">
    <source>
        <dbReference type="EMBL" id="RYR69979.1"/>
    </source>
</evidence>
<dbReference type="STRING" id="3818.A0A445E3G8"/>
<dbReference type="GO" id="GO:0048367">
    <property type="term" value="P:shoot system development"/>
    <property type="evidence" value="ECO:0007669"/>
    <property type="project" value="InterPro"/>
</dbReference>